<protein>
    <submittedName>
        <fullName evidence="2">Transcription factor 25</fullName>
    </submittedName>
</protein>
<evidence type="ECO:0000313" key="2">
    <source>
        <dbReference type="EMBL" id="KAG5444681.1"/>
    </source>
</evidence>
<dbReference type="Pfam" id="PF04910">
    <property type="entry name" value="Tcf25"/>
    <property type="match status" value="1"/>
</dbReference>
<evidence type="ECO:0000313" key="3">
    <source>
        <dbReference type="Proteomes" id="UP000286415"/>
    </source>
</evidence>
<dbReference type="OrthoDB" id="205993at2759"/>
<gene>
    <name evidence="2" type="ORF">CSKR_109019</name>
</gene>
<comment type="caution">
    <text evidence="2">The sequence shown here is derived from an EMBL/GenBank/DDBJ whole genome shotgun (WGS) entry which is preliminary data.</text>
</comment>
<proteinExistence type="predicted"/>
<dbReference type="Proteomes" id="UP000286415">
    <property type="component" value="Unassembled WGS sequence"/>
</dbReference>
<accession>A0A8T1M7L3</accession>
<feature type="compositionally biased region" description="Basic residues" evidence="1">
    <location>
        <begin position="66"/>
        <end position="77"/>
    </location>
</feature>
<name>A0A8T1M7L3_CLOSI</name>
<reference evidence="2 3" key="1">
    <citation type="journal article" date="2018" name="Biotechnol. Adv.">
        <title>Improved genomic resources and new bioinformatic workflow for the carcinogenic parasite Clonorchis sinensis: Biotechnological implications.</title>
        <authorList>
            <person name="Wang D."/>
            <person name="Korhonen P.K."/>
            <person name="Gasser R.B."/>
            <person name="Young N.D."/>
        </authorList>
    </citation>
    <scope>NUCLEOTIDE SEQUENCE [LARGE SCALE GENOMIC DNA]</scope>
    <source>
        <strain evidence="2">Cs-k2</strain>
    </source>
</reference>
<reference evidence="2 3" key="2">
    <citation type="journal article" date="2021" name="Genomics">
        <title>High-quality reference genome for Clonorchis sinensis.</title>
        <authorList>
            <person name="Young N.D."/>
            <person name="Stroehlein A.J."/>
            <person name="Kinkar L."/>
            <person name="Wang T."/>
            <person name="Sohn W.M."/>
            <person name="Chang B.C.H."/>
            <person name="Kaur P."/>
            <person name="Weisz D."/>
            <person name="Dudchenko O."/>
            <person name="Aiden E.L."/>
            <person name="Korhonen P.K."/>
            <person name="Gasser R.B."/>
        </authorList>
    </citation>
    <scope>NUCLEOTIDE SEQUENCE [LARGE SCALE GENOMIC DNA]</scope>
    <source>
        <strain evidence="2">Cs-k2</strain>
    </source>
</reference>
<dbReference type="InterPro" id="IPR006994">
    <property type="entry name" value="TCF25/Rqc1"/>
</dbReference>
<dbReference type="PANTHER" id="PTHR22684:SF0">
    <property type="entry name" value="RIBOSOME QUALITY CONTROL COMPLEX SUBUNIT TCF25"/>
    <property type="match status" value="1"/>
</dbReference>
<keyword evidence="3" id="KW-1185">Reference proteome</keyword>
<organism evidence="2 3">
    <name type="scientific">Clonorchis sinensis</name>
    <name type="common">Chinese liver fluke</name>
    <dbReference type="NCBI Taxonomy" id="79923"/>
    <lineage>
        <taxon>Eukaryota</taxon>
        <taxon>Metazoa</taxon>
        <taxon>Spiralia</taxon>
        <taxon>Lophotrochozoa</taxon>
        <taxon>Platyhelminthes</taxon>
        <taxon>Trematoda</taxon>
        <taxon>Digenea</taxon>
        <taxon>Opisthorchiida</taxon>
        <taxon>Opisthorchiata</taxon>
        <taxon>Opisthorchiidae</taxon>
        <taxon>Clonorchis</taxon>
    </lineage>
</organism>
<evidence type="ECO:0000256" key="1">
    <source>
        <dbReference type="SAM" id="MobiDB-lite"/>
    </source>
</evidence>
<sequence>MSSRALRRLTRDTEFVSAEQPDLDESTELASPSSSSFSAFGLLASSQEDGSNPAEVSDEEPSVVPKTRKKRKSKMKTSKPSVLPEDELFGEFNVERCATRSSKRAPVKTTQTTDLLVVTGKTLDPVMELARIFGPSAIRDAGMNPHQQHPQAQCRTKRGPLVRIKLSWPPITRFGLDMERLPDGSYTFTHNKDYRNIQKAFYSALDSMDPNNFMHILTDCPYHIDSLLQLSEILMHQDNSEMGSDLLERVLHAYQSGFHPCFNPLIGTCRLDYKRQENRGLFVALFRYVLYIGMRGCYRSALDYCKILFSLDVEDDPLAVLLMIDHYALLSRQYEWLISLYEWLNPSRNLCLLPNFALSIALSAKFLRDSKIQPSGIRDADLLIQDALILFPGFVTRLLKHTSIGNVANLDRSILFGREVQREPESLGRLLDLYVARTHHLWTSPDVHTWLESNVETVLILVEPEKCPELSTQPHRPTDSRLMEYTKRRQTCYPSLPLNVLRHLLLAELPEAPPIIPPHLQATQIYGFDPLPPKDSVDIYSPEEERRLRRAQADGTFLSAFLSSLLPSYPAQRALIEMGVADGRNDTAGTSLTAHLTSVAERLTAALRHVLDFHRDTAVDDAEPQDPAANQQ</sequence>
<feature type="compositionally biased region" description="Low complexity" evidence="1">
    <location>
        <begin position="29"/>
        <end position="46"/>
    </location>
</feature>
<dbReference type="GO" id="GO:1990112">
    <property type="term" value="C:RQC complex"/>
    <property type="evidence" value="ECO:0007669"/>
    <property type="project" value="TreeGrafter"/>
</dbReference>
<feature type="region of interest" description="Disordered" evidence="1">
    <location>
        <begin position="1"/>
        <end position="82"/>
    </location>
</feature>
<dbReference type="PANTHER" id="PTHR22684">
    <property type="entry name" value="NULP1-RELATED"/>
    <property type="match status" value="1"/>
</dbReference>
<dbReference type="AlphaFoldDB" id="A0A8T1M7L3"/>
<dbReference type="EMBL" id="NIRI02000056">
    <property type="protein sequence ID" value="KAG5444681.1"/>
    <property type="molecule type" value="Genomic_DNA"/>
</dbReference>